<evidence type="ECO:0000313" key="4">
    <source>
        <dbReference type="Proteomes" id="UP000886653"/>
    </source>
</evidence>
<feature type="transmembrane region" description="Helical" evidence="2">
    <location>
        <begin position="12"/>
        <end position="36"/>
    </location>
</feature>
<keyword evidence="4" id="KW-1185">Reference proteome</keyword>
<evidence type="ECO:0000313" key="3">
    <source>
        <dbReference type="EMBL" id="KAG0142240.1"/>
    </source>
</evidence>
<proteinExistence type="predicted"/>
<sequence length="308" mass="35314">MTNKVPLFGCKFLVLLTGSWCFLWVCACQCAATMWGESWSVAVQKRRRLRLPPALRWTLNLLFVVLALSPIPLLIWTFEMANRDYAGLKQVQHTVVRALNQAAPGYDPVAYSPMKVLTMLIPAKKMVQYKNDMAYRVRFGIWVGLVDLCLLSTLYIPILIISLREIRKRTREVEFTLTAATGEQCTRLLNIQSRLAQERRTLLQHALAIYFTTNMFIPALAWQIWIARGDFLKNQRWHTGTQLGMHLPFIVSGNIIVVILNLQARRFFKACHSMETQSNISASKARSNETGNMKKDSREGSDEEFKDI</sequence>
<dbReference type="OrthoDB" id="2503731at2759"/>
<dbReference type="Proteomes" id="UP000886653">
    <property type="component" value="Unassembled WGS sequence"/>
</dbReference>
<feature type="compositionally biased region" description="Polar residues" evidence="1">
    <location>
        <begin position="279"/>
        <end position="291"/>
    </location>
</feature>
<comment type="caution">
    <text evidence="3">The sequence shown here is derived from an EMBL/GenBank/DDBJ whole genome shotgun (WGS) entry which is preliminary data.</text>
</comment>
<feature type="transmembrane region" description="Helical" evidence="2">
    <location>
        <begin position="139"/>
        <end position="161"/>
    </location>
</feature>
<organism evidence="3 4">
    <name type="scientific">Cronartium quercuum f. sp. fusiforme G11</name>
    <dbReference type="NCBI Taxonomy" id="708437"/>
    <lineage>
        <taxon>Eukaryota</taxon>
        <taxon>Fungi</taxon>
        <taxon>Dikarya</taxon>
        <taxon>Basidiomycota</taxon>
        <taxon>Pucciniomycotina</taxon>
        <taxon>Pucciniomycetes</taxon>
        <taxon>Pucciniales</taxon>
        <taxon>Coleosporiaceae</taxon>
        <taxon>Cronartium</taxon>
    </lineage>
</organism>
<evidence type="ECO:0000256" key="2">
    <source>
        <dbReference type="SAM" id="Phobius"/>
    </source>
</evidence>
<dbReference type="AlphaFoldDB" id="A0A9P6T853"/>
<feature type="transmembrane region" description="Helical" evidence="2">
    <location>
        <begin position="57"/>
        <end position="78"/>
    </location>
</feature>
<reference evidence="3" key="1">
    <citation type="submission" date="2013-11" db="EMBL/GenBank/DDBJ databases">
        <title>Genome sequence of the fusiform rust pathogen reveals effectors for host alternation and coevolution with pine.</title>
        <authorList>
            <consortium name="DOE Joint Genome Institute"/>
            <person name="Smith K."/>
            <person name="Pendleton A."/>
            <person name="Kubisiak T."/>
            <person name="Anderson C."/>
            <person name="Salamov A."/>
            <person name="Aerts A."/>
            <person name="Riley R."/>
            <person name="Clum A."/>
            <person name="Lindquist E."/>
            <person name="Ence D."/>
            <person name="Campbell M."/>
            <person name="Kronenberg Z."/>
            <person name="Feau N."/>
            <person name="Dhillon B."/>
            <person name="Hamelin R."/>
            <person name="Burleigh J."/>
            <person name="Smith J."/>
            <person name="Yandell M."/>
            <person name="Nelson C."/>
            <person name="Grigoriev I."/>
            <person name="Davis J."/>
        </authorList>
    </citation>
    <scope>NUCLEOTIDE SEQUENCE</scope>
    <source>
        <strain evidence="3">G11</strain>
    </source>
</reference>
<accession>A0A9P6T853</accession>
<dbReference type="PROSITE" id="PS51257">
    <property type="entry name" value="PROKAR_LIPOPROTEIN"/>
    <property type="match status" value="1"/>
</dbReference>
<evidence type="ECO:0000256" key="1">
    <source>
        <dbReference type="SAM" id="MobiDB-lite"/>
    </source>
</evidence>
<keyword evidence="2" id="KW-1133">Transmembrane helix</keyword>
<feature type="transmembrane region" description="Helical" evidence="2">
    <location>
        <begin position="202"/>
        <end position="225"/>
    </location>
</feature>
<keyword evidence="2" id="KW-0812">Transmembrane</keyword>
<gene>
    <name evidence="3" type="ORF">CROQUDRAFT_109980</name>
</gene>
<keyword evidence="2" id="KW-0472">Membrane</keyword>
<dbReference type="EMBL" id="MU167355">
    <property type="protein sequence ID" value="KAG0142240.1"/>
    <property type="molecule type" value="Genomic_DNA"/>
</dbReference>
<name>A0A9P6T853_9BASI</name>
<protein>
    <submittedName>
        <fullName evidence="3">Uncharacterized protein</fullName>
    </submittedName>
</protein>
<feature type="region of interest" description="Disordered" evidence="1">
    <location>
        <begin position="279"/>
        <end position="308"/>
    </location>
</feature>
<feature type="transmembrane region" description="Helical" evidence="2">
    <location>
        <begin position="245"/>
        <end position="264"/>
    </location>
</feature>